<dbReference type="KEGG" id="kne:92179325"/>
<evidence type="ECO:0000313" key="2">
    <source>
        <dbReference type="EMBL" id="KAK8861247.1"/>
    </source>
</evidence>
<feature type="region of interest" description="Disordered" evidence="1">
    <location>
        <begin position="82"/>
        <end position="108"/>
    </location>
</feature>
<dbReference type="PANTHER" id="PTHR28141">
    <property type="entry name" value="2',3'-CYCLIC-NUCLEOTIDE 3'-PHOSPHODIESTERASE"/>
    <property type="match status" value="1"/>
</dbReference>
<dbReference type="AlphaFoldDB" id="A0AAW0YQ47"/>
<dbReference type="PANTHER" id="PTHR28141:SF1">
    <property type="entry name" value="2',3'-CYCLIC-NUCLEOTIDE 3'-PHOSPHODIESTERASE"/>
    <property type="match status" value="1"/>
</dbReference>
<dbReference type="Pfam" id="PF07823">
    <property type="entry name" value="CPDase"/>
    <property type="match status" value="1"/>
</dbReference>
<dbReference type="EMBL" id="JBCAWK010000004">
    <property type="protein sequence ID" value="KAK8861247.1"/>
    <property type="molecule type" value="Genomic_DNA"/>
</dbReference>
<dbReference type="InterPro" id="IPR012386">
    <property type="entry name" value="Cyclic-nucl_3Pdiesterase"/>
</dbReference>
<dbReference type="InterPro" id="IPR009097">
    <property type="entry name" value="Cyclic_Pdiesterase"/>
</dbReference>
<dbReference type="Gene3D" id="3.90.1140.10">
    <property type="entry name" value="Cyclic phosphodiesterase"/>
    <property type="match status" value="1"/>
</dbReference>
<organism evidence="2 3">
    <name type="scientific">Kwoniella newhampshirensis</name>
    <dbReference type="NCBI Taxonomy" id="1651941"/>
    <lineage>
        <taxon>Eukaryota</taxon>
        <taxon>Fungi</taxon>
        <taxon>Dikarya</taxon>
        <taxon>Basidiomycota</taxon>
        <taxon>Agaricomycotina</taxon>
        <taxon>Tremellomycetes</taxon>
        <taxon>Tremellales</taxon>
        <taxon>Cryptococcaceae</taxon>
        <taxon>Kwoniella</taxon>
    </lineage>
</organism>
<protein>
    <recommendedName>
        <fullName evidence="4">2',3'-cyclic-nucleotide 3'-phosphodiesterase</fullName>
    </recommendedName>
</protein>
<dbReference type="Proteomes" id="UP001388673">
    <property type="component" value="Unassembled WGS sequence"/>
</dbReference>
<dbReference type="GeneID" id="92179325"/>
<accession>A0AAW0YQ47</accession>
<proteinExistence type="predicted"/>
<evidence type="ECO:0000313" key="3">
    <source>
        <dbReference type="Proteomes" id="UP001388673"/>
    </source>
</evidence>
<gene>
    <name evidence="2" type="ORF">IAR55_002066</name>
</gene>
<evidence type="ECO:0008006" key="4">
    <source>
        <dbReference type="Google" id="ProtNLM"/>
    </source>
</evidence>
<sequence length="211" mass="22973">MSTEPPTPASSKEVAPPLSGYALWLIPSKPATPEYQSLISHLASLERASPTFVPHITLLHPISTSIPVDEIKATLRSAIEKAKSSSSTTAQSPSSNPSPDSKSLFHGPLRLKPAQSGSKYYQSVLAPVHPTPPLLALRKQVQEAFGLNELPDYFPHLSLLYGELTQERRDELAKVANDRGFKDEVEVEDVVIVDSEGVPEGWKMVGRESLV</sequence>
<evidence type="ECO:0000256" key="1">
    <source>
        <dbReference type="SAM" id="MobiDB-lite"/>
    </source>
</evidence>
<dbReference type="GO" id="GO:0004113">
    <property type="term" value="F:2',3'-cyclic-nucleotide 3'-phosphodiesterase activity"/>
    <property type="evidence" value="ECO:0007669"/>
    <property type="project" value="TreeGrafter"/>
</dbReference>
<reference evidence="2 3" key="1">
    <citation type="journal article" date="2024" name="bioRxiv">
        <title>Comparative genomics of Cryptococcus and Kwoniella reveals pathogenesis evolution and contrasting karyotype dynamics via intercentromeric recombination or chromosome fusion.</title>
        <authorList>
            <person name="Coelho M.A."/>
            <person name="David-Palma M."/>
            <person name="Shea T."/>
            <person name="Bowers K."/>
            <person name="McGinley-Smith S."/>
            <person name="Mohammad A.W."/>
            <person name="Gnirke A."/>
            <person name="Yurkov A.M."/>
            <person name="Nowrousian M."/>
            <person name="Sun S."/>
            <person name="Cuomo C.A."/>
            <person name="Heitman J."/>
        </authorList>
    </citation>
    <scope>NUCLEOTIDE SEQUENCE [LARGE SCALE GENOMIC DNA]</scope>
    <source>
        <strain evidence="2 3">CBS 13917</strain>
    </source>
</reference>
<name>A0AAW0YQ47_9TREE</name>
<dbReference type="SUPFAM" id="SSF55144">
    <property type="entry name" value="LigT-like"/>
    <property type="match status" value="1"/>
</dbReference>
<dbReference type="GO" id="GO:0009187">
    <property type="term" value="P:cyclic nucleotide metabolic process"/>
    <property type="evidence" value="ECO:0007669"/>
    <property type="project" value="TreeGrafter"/>
</dbReference>
<keyword evidence="3" id="KW-1185">Reference proteome</keyword>
<comment type="caution">
    <text evidence="2">The sequence shown here is derived from an EMBL/GenBank/DDBJ whole genome shotgun (WGS) entry which is preliminary data.</text>
</comment>
<dbReference type="RefSeq" id="XP_066803872.1">
    <property type="nucleotide sequence ID" value="XM_066945183.1"/>
</dbReference>
<feature type="compositionally biased region" description="Low complexity" evidence="1">
    <location>
        <begin position="84"/>
        <end position="102"/>
    </location>
</feature>